<evidence type="ECO:0000313" key="3">
    <source>
        <dbReference type="Proteomes" id="UP000499080"/>
    </source>
</evidence>
<feature type="region of interest" description="Disordered" evidence="1">
    <location>
        <begin position="41"/>
        <end position="106"/>
    </location>
</feature>
<protein>
    <submittedName>
        <fullName evidence="2">Uncharacterized protein</fullName>
    </submittedName>
</protein>
<gene>
    <name evidence="2" type="ORF">AVEN_264001_1</name>
</gene>
<dbReference type="AlphaFoldDB" id="A0A4Y2MZV9"/>
<keyword evidence="3" id="KW-1185">Reference proteome</keyword>
<feature type="compositionally biased region" description="Basic residues" evidence="1">
    <location>
        <begin position="57"/>
        <end position="67"/>
    </location>
</feature>
<dbReference type="Proteomes" id="UP000499080">
    <property type="component" value="Unassembled WGS sequence"/>
</dbReference>
<sequence>MRANYPGTSGGKNTRRHICAPNLANHPISAKVKVCSFRSSCQPSHRDIMNSSAERKRGQRGGRRRKMSGFLARPGPTDANNGKGKHNRVGKYQKSEGQTDASHNSK</sequence>
<reference evidence="2 3" key="1">
    <citation type="journal article" date="2019" name="Sci. Rep.">
        <title>Orb-weaving spider Araneus ventricosus genome elucidates the spidroin gene catalogue.</title>
        <authorList>
            <person name="Kono N."/>
            <person name="Nakamura H."/>
            <person name="Ohtoshi R."/>
            <person name="Moran D.A.P."/>
            <person name="Shinohara A."/>
            <person name="Yoshida Y."/>
            <person name="Fujiwara M."/>
            <person name="Mori M."/>
            <person name="Tomita M."/>
            <person name="Arakawa K."/>
        </authorList>
    </citation>
    <scope>NUCLEOTIDE SEQUENCE [LARGE SCALE GENOMIC DNA]</scope>
</reference>
<proteinExistence type="predicted"/>
<dbReference type="OrthoDB" id="10555532at2759"/>
<accession>A0A4Y2MZV9</accession>
<dbReference type="EMBL" id="BGPR01008047">
    <property type="protein sequence ID" value="GBN31176.1"/>
    <property type="molecule type" value="Genomic_DNA"/>
</dbReference>
<feature type="compositionally biased region" description="Polar residues" evidence="1">
    <location>
        <begin position="95"/>
        <end position="106"/>
    </location>
</feature>
<evidence type="ECO:0000256" key="1">
    <source>
        <dbReference type="SAM" id="MobiDB-lite"/>
    </source>
</evidence>
<comment type="caution">
    <text evidence="2">The sequence shown here is derived from an EMBL/GenBank/DDBJ whole genome shotgun (WGS) entry which is preliminary data.</text>
</comment>
<organism evidence="2 3">
    <name type="scientific">Araneus ventricosus</name>
    <name type="common">Orbweaver spider</name>
    <name type="synonym">Epeira ventricosa</name>
    <dbReference type="NCBI Taxonomy" id="182803"/>
    <lineage>
        <taxon>Eukaryota</taxon>
        <taxon>Metazoa</taxon>
        <taxon>Ecdysozoa</taxon>
        <taxon>Arthropoda</taxon>
        <taxon>Chelicerata</taxon>
        <taxon>Arachnida</taxon>
        <taxon>Araneae</taxon>
        <taxon>Araneomorphae</taxon>
        <taxon>Entelegynae</taxon>
        <taxon>Araneoidea</taxon>
        <taxon>Araneidae</taxon>
        <taxon>Araneus</taxon>
    </lineage>
</organism>
<feature type="compositionally biased region" description="Basic and acidic residues" evidence="1">
    <location>
        <begin position="44"/>
        <end position="56"/>
    </location>
</feature>
<name>A0A4Y2MZV9_ARAVE</name>
<evidence type="ECO:0000313" key="2">
    <source>
        <dbReference type="EMBL" id="GBN31176.1"/>
    </source>
</evidence>